<name>A0A8J3LDE2_9ACTN</name>
<keyword evidence="3" id="KW-1185">Reference proteome</keyword>
<sequence length="99" mass="10746">MGTEEKLANLSRRFVARTVHTVGHLFGNPRWEMAGHLLGAQADDDAAREKSKDDLKALEAVSRFASERPGLIDTQRIAPVATTGTMPRSHPRPSAADIA</sequence>
<proteinExistence type="predicted"/>
<accession>A0A8J3LDE2</accession>
<gene>
    <name evidence="2" type="ORF">Cme02nite_73450</name>
</gene>
<organism evidence="2 3">
    <name type="scientific">Catellatospora methionotrophica</name>
    <dbReference type="NCBI Taxonomy" id="121620"/>
    <lineage>
        <taxon>Bacteria</taxon>
        <taxon>Bacillati</taxon>
        <taxon>Actinomycetota</taxon>
        <taxon>Actinomycetes</taxon>
        <taxon>Micromonosporales</taxon>
        <taxon>Micromonosporaceae</taxon>
        <taxon>Catellatospora</taxon>
    </lineage>
</organism>
<dbReference type="RefSeq" id="WP_166388196.1">
    <property type="nucleotide sequence ID" value="NZ_BAAATT010000008.1"/>
</dbReference>
<feature type="region of interest" description="Disordered" evidence="1">
    <location>
        <begin position="72"/>
        <end position="99"/>
    </location>
</feature>
<dbReference type="EMBL" id="BONJ01000046">
    <property type="protein sequence ID" value="GIG19013.1"/>
    <property type="molecule type" value="Genomic_DNA"/>
</dbReference>
<reference evidence="2" key="1">
    <citation type="submission" date="2021-01" db="EMBL/GenBank/DDBJ databases">
        <title>Whole genome shotgun sequence of Catellatospora methionotrophica NBRC 14553.</title>
        <authorList>
            <person name="Komaki H."/>
            <person name="Tamura T."/>
        </authorList>
    </citation>
    <scope>NUCLEOTIDE SEQUENCE</scope>
    <source>
        <strain evidence="2">NBRC 14553</strain>
    </source>
</reference>
<dbReference type="AlphaFoldDB" id="A0A8J3LDE2"/>
<evidence type="ECO:0000313" key="3">
    <source>
        <dbReference type="Proteomes" id="UP000660339"/>
    </source>
</evidence>
<comment type="caution">
    <text evidence="2">The sequence shown here is derived from an EMBL/GenBank/DDBJ whole genome shotgun (WGS) entry which is preliminary data.</text>
</comment>
<dbReference type="Proteomes" id="UP000660339">
    <property type="component" value="Unassembled WGS sequence"/>
</dbReference>
<evidence type="ECO:0000256" key="1">
    <source>
        <dbReference type="SAM" id="MobiDB-lite"/>
    </source>
</evidence>
<protein>
    <submittedName>
        <fullName evidence="2">Uncharacterized protein</fullName>
    </submittedName>
</protein>
<evidence type="ECO:0000313" key="2">
    <source>
        <dbReference type="EMBL" id="GIG19013.1"/>
    </source>
</evidence>